<feature type="domain" description="Thioredoxin" evidence="2">
    <location>
        <begin position="49"/>
        <end position="167"/>
    </location>
</feature>
<dbReference type="PROSITE" id="PS51352">
    <property type="entry name" value="THIOREDOXIN_2"/>
    <property type="match status" value="1"/>
</dbReference>
<dbReference type="InterPro" id="IPR013766">
    <property type="entry name" value="Thioredoxin_domain"/>
</dbReference>
<evidence type="ECO:0000256" key="1">
    <source>
        <dbReference type="SAM" id="Phobius"/>
    </source>
</evidence>
<keyword evidence="1" id="KW-0472">Membrane</keyword>
<name>A0ABN2IGH4_9MICO</name>
<dbReference type="Pfam" id="PF00085">
    <property type="entry name" value="Thioredoxin"/>
    <property type="match status" value="1"/>
</dbReference>
<accession>A0ABN2IGH4</accession>
<sequence>MKRSTVVSLTLAGILVVGIGIALIVIGATRAAERAAATATPVVSSSTEATSEEKMPAATIDGAAGPGVYVDYSEEALAAAEGTRILFFHAPWCPQCRALEADIQAVGVPQGMTILKVDYDSNQQLRQEYGVTLQTTLVAVDENGEKVSLFVAYDDPTLDAGIAGLGL</sequence>
<proteinExistence type="predicted"/>
<dbReference type="Gene3D" id="3.40.30.10">
    <property type="entry name" value="Glutaredoxin"/>
    <property type="match status" value="1"/>
</dbReference>
<dbReference type="CDD" id="cd02947">
    <property type="entry name" value="TRX_family"/>
    <property type="match status" value="1"/>
</dbReference>
<protein>
    <recommendedName>
        <fullName evidence="2">Thioredoxin domain-containing protein</fullName>
    </recommendedName>
</protein>
<evidence type="ECO:0000313" key="3">
    <source>
        <dbReference type="EMBL" id="GAA1704357.1"/>
    </source>
</evidence>
<keyword evidence="1" id="KW-0812">Transmembrane</keyword>
<keyword evidence="4" id="KW-1185">Reference proteome</keyword>
<evidence type="ECO:0000259" key="2">
    <source>
        <dbReference type="PROSITE" id="PS51352"/>
    </source>
</evidence>
<dbReference type="EMBL" id="BAAAPL010000002">
    <property type="protein sequence ID" value="GAA1704357.1"/>
    <property type="molecule type" value="Genomic_DNA"/>
</dbReference>
<feature type="transmembrane region" description="Helical" evidence="1">
    <location>
        <begin position="6"/>
        <end position="26"/>
    </location>
</feature>
<keyword evidence="1" id="KW-1133">Transmembrane helix</keyword>
<reference evidence="3 4" key="1">
    <citation type="journal article" date="2019" name="Int. J. Syst. Evol. Microbiol.">
        <title>The Global Catalogue of Microorganisms (GCM) 10K type strain sequencing project: providing services to taxonomists for standard genome sequencing and annotation.</title>
        <authorList>
            <consortium name="The Broad Institute Genomics Platform"/>
            <consortium name="The Broad Institute Genome Sequencing Center for Infectious Disease"/>
            <person name="Wu L."/>
            <person name="Ma J."/>
        </authorList>
    </citation>
    <scope>NUCLEOTIDE SEQUENCE [LARGE SCALE GENOMIC DNA]</scope>
    <source>
        <strain evidence="3 4">JCM 15577</strain>
    </source>
</reference>
<dbReference type="Proteomes" id="UP001501690">
    <property type="component" value="Unassembled WGS sequence"/>
</dbReference>
<dbReference type="InterPro" id="IPR036249">
    <property type="entry name" value="Thioredoxin-like_sf"/>
</dbReference>
<gene>
    <name evidence="3" type="ORF">GCM10009808_22790</name>
</gene>
<comment type="caution">
    <text evidence="3">The sequence shown here is derived from an EMBL/GenBank/DDBJ whole genome shotgun (WGS) entry which is preliminary data.</text>
</comment>
<evidence type="ECO:0000313" key="4">
    <source>
        <dbReference type="Proteomes" id="UP001501690"/>
    </source>
</evidence>
<organism evidence="3 4">
    <name type="scientific">Microbacterium sediminicola</name>
    <dbReference type="NCBI Taxonomy" id="415210"/>
    <lineage>
        <taxon>Bacteria</taxon>
        <taxon>Bacillati</taxon>
        <taxon>Actinomycetota</taxon>
        <taxon>Actinomycetes</taxon>
        <taxon>Micrococcales</taxon>
        <taxon>Microbacteriaceae</taxon>
        <taxon>Microbacterium</taxon>
    </lineage>
</organism>
<dbReference type="RefSeq" id="WP_344072685.1">
    <property type="nucleotide sequence ID" value="NZ_BAAAPL010000002.1"/>
</dbReference>
<dbReference type="SUPFAM" id="SSF52833">
    <property type="entry name" value="Thioredoxin-like"/>
    <property type="match status" value="1"/>
</dbReference>